<sequence length="264" mass="29791">MPQVTGSKQEHLIVVPDQPGKRLAKRLVYWLLFGLFSVGSFLLGEYLGMASQQSALVERDLLRAELAEKRAEIEALAQEVTTLRVGADIDRQSTDTVRLTIKQLEEEKFQLQQDLAFYKNIMAPKSADKGLRIQKYDLQRAEQPGHYRLKLMLTQVSDNNSLLSGLATVSVVGRQEGIEKSLALKDLSDEVSEQNIRLGFRYFQNIPGPDERFAELVIPEGFEPDYVLVVAQSRGPKPKRVEQKIPWQFEETVADASESKTQGD</sequence>
<feature type="coiled-coil region" evidence="1">
    <location>
        <begin position="59"/>
        <end position="121"/>
    </location>
</feature>
<dbReference type="EMBL" id="QWEZ01000002">
    <property type="protein sequence ID" value="RRJ83457.1"/>
    <property type="molecule type" value="Genomic_DNA"/>
</dbReference>
<organism evidence="3 4">
    <name type="scientific">Aestuariirhabdus litorea</name>
    <dbReference type="NCBI Taxonomy" id="2528527"/>
    <lineage>
        <taxon>Bacteria</taxon>
        <taxon>Pseudomonadati</taxon>
        <taxon>Pseudomonadota</taxon>
        <taxon>Gammaproteobacteria</taxon>
        <taxon>Oceanospirillales</taxon>
        <taxon>Aestuariirhabdaceae</taxon>
        <taxon>Aestuariirhabdus</taxon>
    </lineage>
</organism>
<name>A0A3P3VM86_9GAMM</name>
<gene>
    <name evidence="3" type="ORF">D0544_16720</name>
</gene>
<dbReference type="AlphaFoldDB" id="A0A3P3VM86"/>
<proteinExistence type="predicted"/>
<comment type="caution">
    <text evidence="3">The sequence shown here is derived from an EMBL/GenBank/DDBJ whole genome shotgun (WGS) entry which is preliminary data.</text>
</comment>
<keyword evidence="2" id="KW-0472">Membrane</keyword>
<dbReference type="InterPro" id="IPR046703">
    <property type="entry name" value="DUF6776"/>
</dbReference>
<feature type="transmembrane region" description="Helical" evidence="2">
    <location>
        <begin position="27"/>
        <end position="49"/>
    </location>
</feature>
<evidence type="ECO:0000256" key="1">
    <source>
        <dbReference type="SAM" id="Coils"/>
    </source>
</evidence>
<dbReference type="RefSeq" id="WP_125018179.1">
    <property type="nucleotide sequence ID" value="NZ_QWEZ01000002.1"/>
</dbReference>
<dbReference type="Proteomes" id="UP000280792">
    <property type="component" value="Unassembled WGS sequence"/>
</dbReference>
<protein>
    <submittedName>
        <fullName evidence="3">Uncharacterized protein</fullName>
    </submittedName>
</protein>
<evidence type="ECO:0000313" key="4">
    <source>
        <dbReference type="Proteomes" id="UP000280792"/>
    </source>
</evidence>
<keyword evidence="2" id="KW-1133">Transmembrane helix</keyword>
<accession>A0A3P3VM86</accession>
<keyword evidence="2" id="KW-0812">Transmembrane</keyword>
<dbReference type="Pfam" id="PF20567">
    <property type="entry name" value="DUF6776"/>
    <property type="match status" value="1"/>
</dbReference>
<evidence type="ECO:0000313" key="3">
    <source>
        <dbReference type="EMBL" id="RRJ83457.1"/>
    </source>
</evidence>
<keyword evidence="1" id="KW-0175">Coiled coil</keyword>
<reference evidence="3 4" key="2">
    <citation type="submission" date="2018-12" db="EMBL/GenBank/DDBJ databases">
        <title>Simiduia agarivorans gen. nov., sp. nov., a marine, agarolytic bacterium isolated from shallow coastal water from Keelung, Taiwan.</title>
        <authorList>
            <person name="Shieh W.Y."/>
        </authorList>
    </citation>
    <scope>NUCLEOTIDE SEQUENCE [LARGE SCALE GENOMIC DNA]</scope>
    <source>
        <strain evidence="3 4">GTF-13</strain>
    </source>
</reference>
<keyword evidence="4" id="KW-1185">Reference proteome</keyword>
<reference evidence="3 4" key="1">
    <citation type="submission" date="2018-08" db="EMBL/GenBank/DDBJ databases">
        <authorList>
            <person name="Khan S.A."/>
        </authorList>
    </citation>
    <scope>NUCLEOTIDE SEQUENCE [LARGE SCALE GENOMIC DNA]</scope>
    <source>
        <strain evidence="3 4">GTF-13</strain>
    </source>
</reference>
<evidence type="ECO:0000256" key="2">
    <source>
        <dbReference type="SAM" id="Phobius"/>
    </source>
</evidence>